<keyword evidence="1" id="KW-1133">Transmembrane helix</keyword>
<dbReference type="PANTHER" id="PTHR35368:SF1">
    <property type="entry name" value="HYDROPEROXIDE REDUCTASE"/>
    <property type="match status" value="1"/>
</dbReference>
<dbReference type="RefSeq" id="WP_189346087.1">
    <property type="nucleotide sequence ID" value="NZ_BMYT01000003.1"/>
</dbReference>
<organism evidence="2 3">
    <name type="scientific">Undibacterium macrobrachii</name>
    <dbReference type="NCBI Taxonomy" id="1119058"/>
    <lineage>
        <taxon>Bacteria</taxon>
        <taxon>Pseudomonadati</taxon>
        <taxon>Pseudomonadota</taxon>
        <taxon>Betaproteobacteria</taxon>
        <taxon>Burkholderiales</taxon>
        <taxon>Oxalobacteraceae</taxon>
        <taxon>Undibacterium</taxon>
    </lineage>
</organism>
<dbReference type="InterPro" id="IPR015946">
    <property type="entry name" value="KH_dom-like_a/b"/>
</dbReference>
<dbReference type="InterPro" id="IPR052924">
    <property type="entry name" value="OsmC/Ohr_hydroprdx_reductase"/>
</dbReference>
<evidence type="ECO:0000313" key="3">
    <source>
        <dbReference type="Proteomes" id="UP000620127"/>
    </source>
</evidence>
<sequence>MKNGINVSALAEMSDEIKHTPSMGIAKYGVQLQWLSGTRSQVRCLPMEVGDQHIQRDFQWAIDEPKQLGGSNHSASPQEYLLSGFGSCMMVAFLVGASVMGIQLATLEIEVKSQLDLAGFLGVNETSKVELHGIHYVIRVSGDGTPEQFEQLRQQAQQHSPNAMSLAKAVDVQGSVQVSNAPI</sequence>
<keyword evidence="1" id="KW-0472">Membrane</keyword>
<comment type="caution">
    <text evidence="2">The sequence shown here is derived from an EMBL/GenBank/DDBJ whole genome shotgun (WGS) entry which is preliminary data.</text>
</comment>
<evidence type="ECO:0008006" key="4">
    <source>
        <dbReference type="Google" id="ProtNLM"/>
    </source>
</evidence>
<keyword evidence="1" id="KW-0812">Transmembrane</keyword>
<name>A0ABQ2XFB7_9BURK</name>
<keyword evidence="3" id="KW-1185">Reference proteome</keyword>
<dbReference type="Gene3D" id="3.30.300.20">
    <property type="match status" value="1"/>
</dbReference>
<gene>
    <name evidence="2" type="ORF">GCM10011282_21130</name>
</gene>
<protein>
    <recommendedName>
        <fullName evidence="4">OsmC family peroxiredoxin</fullName>
    </recommendedName>
</protein>
<reference evidence="3" key="1">
    <citation type="journal article" date="2019" name="Int. J. Syst. Evol. Microbiol.">
        <title>The Global Catalogue of Microorganisms (GCM) 10K type strain sequencing project: providing services to taxonomists for standard genome sequencing and annotation.</title>
        <authorList>
            <consortium name="The Broad Institute Genomics Platform"/>
            <consortium name="The Broad Institute Genome Sequencing Center for Infectious Disease"/>
            <person name="Wu L."/>
            <person name="Ma J."/>
        </authorList>
    </citation>
    <scope>NUCLEOTIDE SEQUENCE [LARGE SCALE GENOMIC DNA]</scope>
    <source>
        <strain evidence="3">KCTC 23916</strain>
    </source>
</reference>
<dbReference type="Pfam" id="PF02566">
    <property type="entry name" value="OsmC"/>
    <property type="match status" value="1"/>
</dbReference>
<feature type="transmembrane region" description="Helical" evidence="1">
    <location>
        <begin position="80"/>
        <end position="102"/>
    </location>
</feature>
<evidence type="ECO:0000256" key="1">
    <source>
        <dbReference type="SAM" id="Phobius"/>
    </source>
</evidence>
<dbReference type="Proteomes" id="UP000620127">
    <property type="component" value="Unassembled WGS sequence"/>
</dbReference>
<accession>A0ABQ2XFB7</accession>
<dbReference type="PANTHER" id="PTHR35368">
    <property type="entry name" value="HYDROPEROXIDE REDUCTASE"/>
    <property type="match status" value="1"/>
</dbReference>
<proteinExistence type="predicted"/>
<dbReference type="SUPFAM" id="SSF82784">
    <property type="entry name" value="OsmC-like"/>
    <property type="match status" value="1"/>
</dbReference>
<dbReference type="InterPro" id="IPR036102">
    <property type="entry name" value="OsmC/Ohrsf"/>
</dbReference>
<dbReference type="EMBL" id="BMYT01000003">
    <property type="protein sequence ID" value="GGX14656.1"/>
    <property type="molecule type" value="Genomic_DNA"/>
</dbReference>
<dbReference type="InterPro" id="IPR003718">
    <property type="entry name" value="OsmC/Ohr_fam"/>
</dbReference>
<evidence type="ECO:0000313" key="2">
    <source>
        <dbReference type="EMBL" id="GGX14656.1"/>
    </source>
</evidence>